<dbReference type="OrthoDB" id="3064700at2759"/>
<dbReference type="AlphaFoldDB" id="A0A8H7DC22"/>
<gene>
    <name evidence="2" type="ORF">MSAN_00915800</name>
</gene>
<proteinExistence type="predicted"/>
<feature type="region of interest" description="Disordered" evidence="1">
    <location>
        <begin position="103"/>
        <end position="147"/>
    </location>
</feature>
<organism evidence="2 3">
    <name type="scientific">Mycena sanguinolenta</name>
    <dbReference type="NCBI Taxonomy" id="230812"/>
    <lineage>
        <taxon>Eukaryota</taxon>
        <taxon>Fungi</taxon>
        <taxon>Dikarya</taxon>
        <taxon>Basidiomycota</taxon>
        <taxon>Agaricomycotina</taxon>
        <taxon>Agaricomycetes</taxon>
        <taxon>Agaricomycetidae</taxon>
        <taxon>Agaricales</taxon>
        <taxon>Marasmiineae</taxon>
        <taxon>Mycenaceae</taxon>
        <taxon>Mycena</taxon>
    </lineage>
</organism>
<name>A0A8H7DC22_9AGAR</name>
<evidence type="ECO:0000313" key="3">
    <source>
        <dbReference type="Proteomes" id="UP000623467"/>
    </source>
</evidence>
<feature type="region of interest" description="Disordered" evidence="1">
    <location>
        <begin position="357"/>
        <end position="380"/>
    </location>
</feature>
<feature type="compositionally biased region" description="Polar residues" evidence="1">
    <location>
        <begin position="369"/>
        <end position="380"/>
    </location>
</feature>
<sequence length="460" mass="49832">MTMHYGRSPICTPKFYASNNFETYHTHDTQERRYYWIVLDGYQIGIYSLESAARKFLPPEGKFNIVRCHTIAEASLFWRNWCKQRHILTCDPVKREQHRLELAKRQHGKSVPDSGDEPPLPGVSALPARSVDILDGPGPGPDRRTPMTPIVFPLDEKIARKLQLKADGSRLERGQSPGFKQEGPSRIKLTTPGRRRRVPEASLSPEPKLPLFVDDDENDQPSPSPNTSMQAQLSPTLVSSSTASMSVSITSASSLSASTTSAASYPAFSQSIFESVSTAHSAAARPSVAHSPTARSSAAHFSAARSSAACAPAAHSPAAHAPLARSPVDGATSDAKCKSKFKPALAASRQIDEQFGAKSASRGVGGSSPAVQSLPQTAFTSGKSPLRGPFYFNPHRKTIYCRLDTALGRMRDHHELGVMETARELEEAIKAGGLLTKGKVKAEAREPEIIEISDSDVEIP</sequence>
<comment type="caution">
    <text evidence="2">The sequence shown here is derived from an EMBL/GenBank/DDBJ whole genome shotgun (WGS) entry which is preliminary data.</text>
</comment>
<keyword evidence="3" id="KW-1185">Reference proteome</keyword>
<evidence type="ECO:0000313" key="2">
    <source>
        <dbReference type="EMBL" id="KAF7366583.1"/>
    </source>
</evidence>
<feature type="region of interest" description="Disordered" evidence="1">
    <location>
        <begin position="167"/>
        <end position="237"/>
    </location>
</feature>
<dbReference type="EMBL" id="JACAZH010000006">
    <property type="protein sequence ID" value="KAF7366583.1"/>
    <property type="molecule type" value="Genomic_DNA"/>
</dbReference>
<evidence type="ECO:0000256" key="1">
    <source>
        <dbReference type="SAM" id="MobiDB-lite"/>
    </source>
</evidence>
<dbReference type="Proteomes" id="UP000623467">
    <property type="component" value="Unassembled WGS sequence"/>
</dbReference>
<protein>
    <submittedName>
        <fullName evidence="2">Uncharacterized protein</fullName>
    </submittedName>
</protein>
<reference evidence="2" key="1">
    <citation type="submission" date="2020-05" db="EMBL/GenBank/DDBJ databases">
        <title>Mycena genomes resolve the evolution of fungal bioluminescence.</title>
        <authorList>
            <person name="Tsai I.J."/>
        </authorList>
    </citation>
    <scope>NUCLEOTIDE SEQUENCE</scope>
    <source>
        <strain evidence="2">160909Yilan</strain>
    </source>
</reference>
<accession>A0A8H7DC22</accession>